<dbReference type="GO" id="GO:0046872">
    <property type="term" value="F:metal ion binding"/>
    <property type="evidence" value="ECO:0007669"/>
    <property type="project" value="UniProtKB-KW"/>
</dbReference>
<evidence type="ECO:0000256" key="5">
    <source>
        <dbReference type="ARBA" id="ARBA00022723"/>
    </source>
</evidence>
<dbReference type="InterPro" id="IPR045249">
    <property type="entry name" value="HARBI1-like"/>
</dbReference>
<evidence type="ECO:0000256" key="1">
    <source>
        <dbReference type="ARBA" id="ARBA00001968"/>
    </source>
</evidence>
<dbReference type="Proteomes" id="UP001159042">
    <property type="component" value="Unassembled WGS sequence"/>
</dbReference>
<proteinExistence type="inferred from homology"/>
<dbReference type="GO" id="GO:0004518">
    <property type="term" value="F:nuclease activity"/>
    <property type="evidence" value="ECO:0007669"/>
    <property type="project" value="UniProtKB-KW"/>
</dbReference>
<comment type="cofactor">
    <cofactor evidence="1">
        <name>a divalent metal cation</name>
        <dbReference type="ChEBI" id="CHEBI:60240"/>
    </cofactor>
</comment>
<comment type="caution">
    <text evidence="9">The sequence shown here is derived from an EMBL/GenBank/DDBJ whole genome shotgun (WGS) entry which is preliminary data.</text>
</comment>
<protein>
    <recommendedName>
        <fullName evidence="8">DDE Tnp4 domain-containing protein</fullName>
    </recommendedName>
</protein>
<dbReference type="AlphaFoldDB" id="A0AAV8VBR9"/>
<reference evidence="9 10" key="1">
    <citation type="journal article" date="2023" name="Insect Mol. Biol.">
        <title>Genome sequencing provides insights into the evolution of gene families encoding plant cell wall-degrading enzymes in longhorned beetles.</title>
        <authorList>
            <person name="Shin N.R."/>
            <person name="Okamura Y."/>
            <person name="Kirsch R."/>
            <person name="Pauchet Y."/>
        </authorList>
    </citation>
    <scope>NUCLEOTIDE SEQUENCE [LARGE SCALE GENOMIC DNA]</scope>
    <source>
        <strain evidence="9">EAD_L_NR</strain>
    </source>
</reference>
<gene>
    <name evidence="9" type="ORF">NQ315_012792</name>
</gene>
<dbReference type="PANTHER" id="PTHR22930">
    <property type="match status" value="1"/>
</dbReference>
<comment type="subcellular location">
    <subcellularLocation>
        <location evidence="2">Nucleus</location>
    </subcellularLocation>
</comment>
<dbReference type="PANTHER" id="PTHR22930:SF289">
    <property type="entry name" value="DDE TNP4 DOMAIN-CONTAINING PROTEIN-RELATED"/>
    <property type="match status" value="1"/>
</dbReference>
<keyword evidence="10" id="KW-1185">Reference proteome</keyword>
<sequence>MAEDIFEIISEDDEEIDDYLRYLNPQRRLPVVRQRPNHFLKWEDPDFFARFRLSKLTVQRIINEVRENITNPTDRNNGISPELMVLLTLRFFATGSFLITVGDFNGYVQMPETVEECRNVRQGFYNIARFPRCIGAVDCTHVKIQSPGGEQAEIYRNRKQYFSINVQTICGPDLKIFNIVARWEGSQHDSTIFNNSNIRGRFERGEMRDGLLVGDSGYSIRKYLITPLGNPVTPAEQLFNESQIRTRNVVERSYRVWKRRFPILSLGIRLNIERVEAVIVACAVLHNIACEMGGTRSTIE</sequence>
<dbReference type="Pfam" id="PF13359">
    <property type="entry name" value="DDE_Tnp_4"/>
    <property type="match status" value="1"/>
</dbReference>
<organism evidence="9 10">
    <name type="scientific">Exocentrus adspersus</name>
    <dbReference type="NCBI Taxonomy" id="1586481"/>
    <lineage>
        <taxon>Eukaryota</taxon>
        <taxon>Metazoa</taxon>
        <taxon>Ecdysozoa</taxon>
        <taxon>Arthropoda</taxon>
        <taxon>Hexapoda</taxon>
        <taxon>Insecta</taxon>
        <taxon>Pterygota</taxon>
        <taxon>Neoptera</taxon>
        <taxon>Endopterygota</taxon>
        <taxon>Coleoptera</taxon>
        <taxon>Polyphaga</taxon>
        <taxon>Cucujiformia</taxon>
        <taxon>Chrysomeloidea</taxon>
        <taxon>Cerambycidae</taxon>
        <taxon>Lamiinae</taxon>
        <taxon>Acanthocinini</taxon>
        <taxon>Exocentrus</taxon>
    </lineage>
</organism>
<evidence type="ECO:0000313" key="10">
    <source>
        <dbReference type="Proteomes" id="UP001159042"/>
    </source>
</evidence>
<comment type="similarity">
    <text evidence="3">Belongs to the HARBI1 family.</text>
</comment>
<keyword evidence="4" id="KW-0540">Nuclease</keyword>
<keyword evidence="7" id="KW-0539">Nucleus</keyword>
<dbReference type="GO" id="GO:0005634">
    <property type="term" value="C:nucleus"/>
    <property type="evidence" value="ECO:0007669"/>
    <property type="project" value="UniProtKB-SubCell"/>
</dbReference>
<evidence type="ECO:0000313" key="9">
    <source>
        <dbReference type="EMBL" id="KAJ8911539.1"/>
    </source>
</evidence>
<accession>A0AAV8VBR9</accession>
<name>A0AAV8VBR9_9CUCU</name>
<dbReference type="EMBL" id="JANEYG010000181">
    <property type="protein sequence ID" value="KAJ8911539.1"/>
    <property type="molecule type" value="Genomic_DNA"/>
</dbReference>
<evidence type="ECO:0000259" key="8">
    <source>
        <dbReference type="Pfam" id="PF13359"/>
    </source>
</evidence>
<keyword evidence="6" id="KW-0378">Hydrolase</keyword>
<evidence type="ECO:0000256" key="7">
    <source>
        <dbReference type="ARBA" id="ARBA00023242"/>
    </source>
</evidence>
<evidence type="ECO:0000256" key="4">
    <source>
        <dbReference type="ARBA" id="ARBA00022722"/>
    </source>
</evidence>
<dbReference type="InterPro" id="IPR027806">
    <property type="entry name" value="HARBI1_dom"/>
</dbReference>
<evidence type="ECO:0000256" key="6">
    <source>
        <dbReference type="ARBA" id="ARBA00022801"/>
    </source>
</evidence>
<feature type="domain" description="DDE Tnp4" evidence="8">
    <location>
        <begin position="137"/>
        <end position="287"/>
    </location>
</feature>
<keyword evidence="5" id="KW-0479">Metal-binding</keyword>
<evidence type="ECO:0000256" key="3">
    <source>
        <dbReference type="ARBA" id="ARBA00006958"/>
    </source>
</evidence>
<evidence type="ECO:0000256" key="2">
    <source>
        <dbReference type="ARBA" id="ARBA00004123"/>
    </source>
</evidence>
<dbReference type="GO" id="GO:0016787">
    <property type="term" value="F:hydrolase activity"/>
    <property type="evidence" value="ECO:0007669"/>
    <property type="project" value="UniProtKB-KW"/>
</dbReference>